<comment type="subcellular location">
    <subcellularLocation>
        <location evidence="10">Cytoplasm</location>
    </subcellularLocation>
</comment>
<dbReference type="InterPro" id="IPR033656">
    <property type="entry name" value="HisRS_anticodon"/>
</dbReference>
<dbReference type="GO" id="GO:0016874">
    <property type="term" value="F:ligase activity"/>
    <property type="evidence" value="ECO:0007669"/>
    <property type="project" value="UniProtKB-KW"/>
</dbReference>
<dbReference type="Pfam" id="PF13393">
    <property type="entry name" value="tRNA-synt_His"/>
    <property type="match status" value="1"/>
</dbReference>
<dbReference type="RefSeq" id="WP_353303086.1">
    <property type="nucleotide sequence ID" value="NZ_BAABWN010000006.1"/>
</dbReference>
<accession>A0ABQ0A9R5</accession>
<dbReference type="InterPro" id="IPR045864">
    <property type="entry name" value="aa-tRNA-synth_II/BPL/LPL"/>
</dbReference>
<dbReference type="HAMAP" id="MF_00127">
    <property type="entry name" value="His_tRNA_synth"/>
    <property type="match status" value="1"/>
</dbReference>
<evidence type="ECO:0000256" key="1">
    <source>
        <dbReference type="ARBA" id="ARBA00008226"/>
    </source>
</evidence>
<reference evidence="12 13" key="1">
    <citation type="submission" date="2024-04" db="EMBL/GenBank/DDBJ databases">
        <title>Draft genome sequence of Sessilibacter corallicola NBRC 116591.</title>
        <authorList>
            <person name="Miyakawa T."/>
            <person name="Kusuya Y."/>
            <person name="Miura T."/>
        </authorList>
    </citation>
    <scope>NUCLEOTIDE SEQUENCE [LARGE SCALE GENOMIC DNA]</scope>
    <source>
        <strain evidence="12 13">KU-00831-HH</strain>
    </source>
</reference>
<evidence type="ECO:0000256" key="3">
    <source>
        <dbReference type="ARBA" id="ARBA00022490"/>
    </source>
</evidence>
<organism evidence="12 13">
    <name type="scientific">Sessilibacter corallicola</name>
    <dbReference type="NCBI Taxonomy" id="2904075"/>
    <lineage>
        <taxon>Bacteria</taxon>
        <taxon>Pseudomonadati</taxon>
        <taxon>Pseudomonadota</taxon>
        <taxon>Gammaproteobacteria</taxon>
        <taxon>Cellvibrionales</taxon>
        <taxon>Cellvibrionaceae</taxon>
        <taxon>Sessilibacter</taxon>
    </lineage>
</organism>
<dbReference type="SUPFAM" id="SSF55681">
    <property type="entry name" value="Class II aaRS and biotin synthetases"/>
    <property type="match status" value="1"/>
</dbReference>
<evidence type="ECO:0000256" key="9">
    <source>
        <dbReference type="ARBA" id="ARBA00047639"/>
    </source>
</evidence>
<dbReference type="PIRSF" id="PIRSF001549">
    <property type="entry name" value="His-tRNA_synth"/>
    <property type="match status" value="1"/>
</dbReference>
<dbReference type="CDD" id="cd00859">
    <property type="entry name" value="HisRS_anticodon"/>
    <property type="match status" value="1"/>
</dbReference>
<dbReference type="PANTHER" id="PTHR43707:SF1">
    <property type="entry name" value="HISTIDINE--TRNA LIGASE, MITOCHONDRIAL-RELATED"/>
    <property type="match status" value="1"/>
</dbReference>
<keyword evidence="5 10" id="KW-0547">Nucleotide-binding</keyword>
<dbReference type="EC" id="6.1.1.21" evidence="10"/>
<keyword evidence="8 10" id="KW-0030">Aminoacyl-tRNA synthetase</keyword>
<dbReference type="InterPro" id="IPR004154">
    <property type="entry name" value="Anticodon-bd"/>
</dbReference>
<comment type="similarity">
    <text evidence="1 10">Belongs to the class-II aminoacyl-tRNA synthetase family.</text>
</comment>
<keyword evidence="13" id="KW-1185">Reference proteome</keyword>
<keyword evidence="6 10" id="KW-0067">ATP-binding</keyword>
<evidence type="ECO:0000259" key="11">
    <source>
        <dbReference type="PROSITE" id="PS50862"/>
    </source>
</evidence>
<sequence>MSKIQSVKGMNDLLPGDSATWQYLESKIQRVFESYGYRLIRFPILEKTELFKRSIGEVTDIVEKEMYTFDDLDGTSLTLRPEGTAACVRACEQNGLLYNQTQKLWYFGPMFRHERPQKGRLRQFHQFGVEVFGFNGPDIDVEILAMTARLWRELGVSDCITLELNSIGSLESRANYKAALVEYLSQFKEQLDDDSKRRLTTNPLRILDSKNPETQALLNGAPNLMDYLDDDSKEHFESLCALLDSLGISYKINPRLVRGLDYYNKTVFEWVTDKLGAQGTVCAGGRYDGLTKQLGGRETPAVGFGMGAERLVLLLEELNLVPKGLDQQAEVYLVAAGKVDEFTMKLSEQLRDELPSLKLLNNSGGGSFKSQMKKADKSGANWALIVGENEVANNQVGFKSLRQASEQEFLPVSEVVEKLKSLIKVH</sequence>
<dbReference type="InterPro" id="IPR036621">
    <property type="entry name" value="Anticodon-bd_dom_sf"/>
</dbReference>
<comment type="caution">
    <text evidence="12">The sequence shown here is derived from an EMBL/GenBank/DDBJ whole genome shotgun (WGS) entry which is preliminary data.</text>
</comment>
<dbReference type="PROSITE" id="PS50862">
    <property type="entry name" value="AA_TRNA_LIGASE_II"/>
    <property type="match status" value="1"/>
</dbReference>
<dbReference type="InterPro" id="IPR015807">
    <property type="entry name" value="His-tRNA-ligase"/>
</dbReference>
<comment type="catalytic activity">
    <reaction evidence="9 10">
        <text>tRNA(His) + L-histidine + ATP = L-histidyl-tRNA(His) + AMP + diphosphate + H(+)</text>
        <dbReference type="Rhea" id="RHEA:17313"/>
        <dbReference type="Rhea" id="RHEA-COMP:9665"/>
        <dbReference type="Rhea" id="RHEA-COMP:9689"/>
        <dbReference type="ChEBI" id="CHEBI:15378"/>
        <dbReference type="ChEBI" id="CHEBI:30616"/>
        <dbReference type="ChEBI" id="CHEBI:33019"/>
        <dbReference type="ChEBI" id="CHEBI:57595"/>
        <dbReference type="ChEBI" id="CHEBI:78442"/>
        <dbReference type="ChEBI" id="CHEBI:78527"/>
        <dbReference type="ChEBI" id="CHEBI:456215"/>
        <dbReference type="EC" id="6.1.1.21"/>
    </reaction>
</comment>
<keyword evidence="3 10" id="KW-0963">Cytoplasm</keyword>
<dbReference type="Gene3D" id="3.40.50.800">
    <property type="entry name" value="Anticodon-binding domain"/>
    <property type="match status" value="1"/>
</dbReference>
<dbReference type="SUPFAM" id="SSF52954">
    <property type="entry name" value="Class II aaRS ABD-related"/>
    <property type="match status" value="1"/>
</dbReference>
<dbReference type="InterPro" id="IPR006195">
    <property type="entry name" value="aa-tRNA-synth_II"/>
</dbReference>
<evidence type="ECO:0000256" key="8">
    <source>
        <dbReference type="ARBA" id="ARBA00023146"/>
    </source>
</evidence>
<dbReference type="Proteomes" id="UP001465153">
    <property type="component" value="Unassembled WGS sequence"/>
</dbReference>
<evidence type="ECO:0000256" key="2">
    <source>
        <dbReference type="ARBA" id="ARBA00011738"/>
    </source>
</evidence>
<proteinExistence type="inferred from homology"/>
<gene>
    <name evidence="10 12" type="primary">hisS</name>
    <name evidence="12" type="ORF">NBRC116591_22110</name>
</gene>
<name>A0ABQ0A9R5_9GAMM</name>
<evidence type="ECO:0000256" key="7">
    <source>
        <dbReference type="ARBA" id="ARBA00022917"/>
    </source>
</evidence>
<dbReference type="EMBL" id="BAABWN010000006">
    <property type="protein sequence ID" value="GAA6168400.1"/>
    <property type="molecule type" value="Genomic_DNA"/>
</dbReference>
<dbReference type="CDD" id="cd00773">
    <property type="entry name" value="HisRS-like_core"/>
    <property type="match status" value="1"/>
</dbReference>
<evidence type="ECO:0000256" key="4">
    <source>
        <dbReference type="ARBA" id="ARBA00022598"/>
    </source>
</evidence>
<protein>
    <recommendedName>
        <fullName evidence="10">Histidine--tRNA ligase</fullName>
        <ecNumber evidence="10">6.1.1.21</ecNumber>
    </recommendedName>
    <alternativeName>
        <fullName evidence="10">Histidyl-tRNA synthetase</fullName>
        <shortName evidence="10">HisRS</shortName>
    </alternativeName>
</protein>
<dbReference type="Gene3D" id="3.30.930.10">
    <property type="entry name" value="Bira Bifunctional Protein, Domain 2"/>
    <property type="match status" value="1"/>
</dbReference>
<keyword evidence="7 10" id="KW-0648">Protein biosynthesis</keyword>
<comment type="subunit">
    <text evidence="2 10">Homodimer.</text>
</comment>
<feature type="domain" description="Aminoacyl-transfer RNA synthetases class-II family profile" evidence="11">
    <location>
        <begin position="1"/>
        <end position="355"/>
    </location>
</feature>
<evidence type="ECO:0000256" key="5">
    <source>
        <dbReference type="ARBA" id="ARBA00022741"/>
    </source>
</evidence>
<dbReference type="InterPro" id="IPR004516">
    <property type="entry name" value="HisRS/HisZ"/>
</dbReference>
<dbReference type="NCBIfam" id="TIGR00442">
    <property type="entry name" value="hisS"/>
    <property type="match status" value="1"/>
</dbReference>
<evidence type="ECO:0000256" key="6">
    <source>
        <dbReference type="ARBA" id="ARBA00022840"/>
    </source>
</evidence>
<dbReference type="PANTHER" id="PTHR43707">
    <property type="entry name" value="HISTIDYL-TRNA SYNTHETASE"/>
    <property type="match status" value="1"/>
</dbReference>
<dbReference type="Pfam" id="PF03129">
    <property type="entry name" value="HGTP_anticodon"/>
    <property type="match status" value="1"/>
</dbReference>
<evidence type="ECO:0000313" key="12">
    <source>
        <dbReference type="EMBL" id="GAA6168400.1"/>
    </source>
</evidence>
<evidence type="ECO:0000313" key="13">
    <source>
        <dbReference type="Proteomes" id="UP001465153"/>
    </source>
</evidence>
<evidence type="ECO:0000256" key="10">
    <source>
        <dbReference type="HAMAP-Rule" id="MF_00127"/>
    </source>
</evidence>
<keyword evidence="4 10" id="KW-0436">Ligase</keyword>
<dbReference type="InterPro" id="IPR041715">
    <property type="entry name" value="HisRS-like_core"/>
</dbReference>